<organism evidence="2 3">
    <name type="scientific">Rubrivivax rivuli</name>
    <dbReference type="NCBI Taxonomy" id="1862385"/>
    <lineage>
        <taxon>Bacteria</taxon>
        <taxon>Pseudomonadati</taxon>
        <taxon>Pseudomonadota</taxon>
        <taxon>Betaproteobacteria</taxon>
        <taxon>Burkholderiales</taxon>
        <taxon>Sphaerotilaceae</taxon>
        <taxon>Rubrivivax</taxon>
    </lineage>
</organism>
<name>A0A437RRY4_9BURK</name>
<evidence type="ECO:0000313" key="2">
    <source>
        <dbReference type="EMBL" id="RVU49533.1"/>
    </source>
</evidence>
<evidence type="ECO:0000256" key="1">
    <source>
        <dbReference type="SAM" id="MobiDB-lite"/>
    </source>
</evidence>
<proteinExistence type="predicted"/>
<dbReference type="Proteomes" id="UP000285575">
    <property type="component" value="Unassembled WGS sequence"/>
</dbReference>
<keyword evidence="3" id="KW-1185">Reference proteome</keyword>
<gene>
    <name evidence="2" type="ORF">EOE66_02905</name>
</gene>
<dbReference type="OrthoDB" id="9154413at2"/>
<accession>A0A437RRY4</accession>
<comment type="caution">
    <text evidence="2">The sequence shown here is derived from an EMBL/GenBank/DDBJ whole genome shotgun (WGS) entry which is preliminary data.</text>
</comment>
<dbReference type="RefSeq" id="WP_128227169.1">
    <property type="nucleotide sequence ID" value="NZ_SACR01000001.1"/>
</dbReference>
<feature type="region of interest" description="Disordered" evidence="1">
    <location>
        <begin position="1"/>
        <end position="69"/>
    </location>
</feature>
<reference evidence="2 3" key="1">
    <citation type="submission" date="2019-01" db="EMBL/GenBank/DDBJ databases">
        <authorList>
            <person name="Chen W.-M."/>
        </authorList>
    </citation>
    <scope>NUCLEOTIDE SEQUENCE [LARGE SCALE GENOMIC DNA]</scope>
    <source>
        <strain evidence="2 3">KYPY4</strain>
    </source>
</reference>
<sequence>MSSKAVSSHRWFSHWRSGSRPAPDTDPADLGTAFGLDLSMSEPAPLPAVSPERRPGWVRRLTARRRTPA</sequence>
<evidence type="ECO:0000313" key="3">
    <source>
        <dbReference type="Proteomes" id="UP000285575"/>
    </source>
</evidence>
<dbReference type="EMBL" id="SACR01000001">
    <property type="protein sequence ID" value="RVU49533.1"/>
    <property type="molecule type" value="Genomic_DNA"/>
</dbReference>
<protein>
    <submittedName>
        <fullName evidence="2">Uncharacterized protein</fullName>
    </submittedName>
</protein>
<dbReference type="AlphaFoldDB" id="A0A437RRY4"/>